<dbReference type="Gene3D" id="4.10.260.10">
    <property type="entry name" value="Transducin (heterotrimeric G protein), gamma chain"/>
    <property type="match status" value="1"/>
</dbReference>
<dbReference type="AlphaFoldDB" id="A0A7I8W787"/>
<dbReference type="InterPro" id="IPR036284">
    <property type="entry name" value="GGL_sf"/>
</dbReference>
<dbReference type="Pfam" id="PF00631">
    <property type="entry name" value="G-gamma"/>
    <property type="match status" value="1"/>
</dbReference>
<dbReference type="EMBL" id="CAJFCJ010000019">
    <property type="protein sequence ID" value="CAD5123520.1"/>
    <property type="molecule type" value="Genomic_DNA"/>
</dbReference>
<dbReference type="PROSITE" id="PS50058">
    <property type="entry name" value="G_PROTEIN_GAMMA"/>
    <property type="match status" value="1"/>
</dbReference>
<dbReference type="OrthoDB" id="6264244at2759"/>
<sequence>MSEAPKVTEEQAWQTCVEDLRRQVPMNRMPMSEALKLMLDFVAEKKGEDFLLTQVGRNSWTEAKNNKSGGCNLS</sequence>
<dbReference type="GO" id="GO:0007186">
    <property type="term" value="P:G protein-coupled receptor signaling pathway"/>
    <property type="evidence" value="ECO:0007669"/>
    <property type="project" value="InterPro"/>
</dbReference>
<accession>A0A7I8W787</accession>
<evidence type="ECO:0000313" key="2">
    <source>
        <dbReference type="EMBL" id="CAD5123520.1"/>
    </source>
</evidence>
<gene>
    <name evidence="2" type="ORF">DGYR_LOCUS11195</name>
</gene>
<evidence type="ECO:0000259" key="1">
    <source>
        <dbReference type="PROSITE" id="PS50058"/>
    </source>
</evidence>
<comment type="caution">
    <text evidence="2">The sequence shown here is derived from an EMBL/GenBank/DDBJ whole genome shotgun (WGS) entry which is preliminary data.</text>
</comment>
<protein>
    <submittedName>
        <fullName evidence="2">DgyrCDS11859</fullName>
    </submittedName>
</protein>
<keyword evidence="3" id="KW-1185">Reference proteome</keyword>
<reference evidence="2 3" key="1">
    <citation type="submission" date="2020-08" db="EMBL/GenBank/DDBJ databases">
        <authorList>
            <person name="Hejnol A."/>
        </authorList>
    </citation>
    <scope>NUCLEOTIDE SEQUENCE [LARGE SCALE GENOMIC DNA]</scope>
</reference>
<proteinExistence type="predicted"/>
<feature type="domain" description="G protein gamma" evidence="1">
    <location>
        <begin position="3"/>
        <end position="74"/>
    </location>
</feature>
<evidence type="ECO:0000313" key="3">
    <source>
        <dbReference type="Proteomes" id="UP000549394"/>
    </source>
</evidence>
<dbReference type="SUPFAM" id="SSF48670">
    <property type="entry name" value="Transducin (heterotrimeric G protein), gamma chain"/>
    <property type="match status" value="1"/>
</dbReference>
<organism evidence="2 3">
    <name type="scientific">Dimorphilus gyrociliatus</name>
    <dbReference type="NCBI Taxonomy" id="2664684"/>
    <lineage>
        <taxon>Eukaryota</taxon>
        <taxon>Metazoa</taxon>
        <taxon>Spiralia</taxon>
        <taxon>Lophotrochozoa</taxon>
        <taxon>Annelida</taxon>
        <taxon>Polychaeta</taxon>
        <taxon>Polychaeta incertae sedis</taxon>
        <taxon>Dinophilidae</taxon>
        <taxon>Dimorphilus</taxon>
    </lineage>
</organism>
<name>A0A7I8W787_9ANNE</name>
<dbReference type="Proteomes" id="UP000549394">
    <property type="component" value="Unassembled WGS sequence"/>
</dbReference>
<dbReference type="InterPro" id="IPR015898">
    <property type="entry name" value="G-protein_gamma-like_dom"/>
</dbReference>